<keyword evidence="6" id="KW-1185">Reference proteome</keyword>
<keyword evidence="3" id="KW-0808">Transferase</keyword>
<evidence type="ECO:0008006" key="7">
    <source>
        <dbReference type="Google" id="ProtNLM"/>
    </source>
</evidence>
<dbReference type="AlphaFoldDB" id="A0AAD7WRT0"/>
<keyword evidence="2" id="KW-0489">Methyltransferase</keyword>
<dbReference type="Gene3D" id="3.40.50.150">
    <property type="entry name" value="Vaccinia Virus protein VP39"/>
    <property type="match status" value="1"/>
</dbReference>
<dbReference type="PIRSF" id="PIRSF016616">
    <property type="entry name" value="HHMT"/>
    <property type="match status" value="1"/>
</dbReference>
<reference evidence="5" key="1">
    <citation type="journal article" date="2023" name="Science">
        <title>Genome structures resolve the early diversification of teleost fishes.</title>
        <authorList>
            <person name="Parey E."/>
            <person name="Louis A."/>
            <person name="Montfort J."/>
            <person name="Bouchez O."/>
            <person name="Roques C."/>
            <person name="Iampietro C."/>
            <person name="Lluch J."/>
            <person name="Castinel A."/>
            <person name="Donnadieu C."/>
            <person name="Desvignes T."/>
            <person name="Floi Bucao C."/>
            <person name="Jouanno E."/>
            <person name="Wen M."/>
            <person name="Mejri S."/>
            <person name="Dirks R."/>
            <person name="Jansen H."/>
            <person name="Henkel C."/>
            <person name="Chen W.J."/>
            <person name="Zahm M."/>
            <person name="Cabau C."/>
            <person name="Klopp C."/>
            <person name="Thompson A.W."/>
            <person name="Robinson-Rechavi M."/>
            <person name="Braasch I."/>
            <person name="Lecointre G."/>
            <person name="Bobe J."/>
            <person name="Postlethwait J.H."/>
            <person name="Berthelot C."/>
            <person name="Roest Crollius H."/>
            <person name="Guiguen Y."/>
        </authorList>
    </citation>
    <scope>NUCLEOTIDE SEQUENCE</scope>
    <source>
        <strain evidence="5">NC1722</strain>
    </source>
</reference>
<name>A0AAD7WRT0_9TELE</name>
<organism evidence="5 6">
    <name type="scientific">Aldrovandia affinis</name>
    <dbReference type="NCBI Taxonomy" id="143900"/>
    <lineage>
        <taxon>Eukaryota</taxon>
        <taxon>Metazoa</taxon>
        <taxon>Chordata</taxon>
        <taxon>Craniata</taxon>
        <taxon>Vertebrata</taxon>
        <taxon>Euteleostomi</taxon>
        <taxon>Actinopterygii</taxon>
        <taxon>Neopterygii</taxon>
        <taxon>Teleostei</taxon>
        <taxon>Notacanthiformes</taxon>
        <taxon>Halosauridae</taxon>
        <taxon>Aldrovandia</taxon>
    </lineage>
</organism>
<dbReference type="GO" id="GO:0008170">
    <property type="term" value="F:N-methyltransferase activity"/>
    <property type="evidence" value="ECO:0007669"/>
    <property type="project" value="InterPro"/>
</dbReference>
<comment type="caution">
    <text evidence="5">The sequence shown here is derived from an EMBL/GenBank/DDBJ whole genome shotgun (WGS) entry which is preliminary data.</text>
</comment>
<gene>
    <name evidence="5" type="ORF">AAFF_G00308620</name>
</gene>
<sequence length="276" mass="31586">MASPFKSLMEDDTRYLKCFQLFRERSSEQQCMQNFIRGVLSDILASIGNGNGCLNVMGVGSGAGDLDLEMFSQLRLKHPGVSVHSEVVEPSSEMLENYQDLVSKTPDLEHVKFSWNKMTASEFEENWRQKNFTKKMDFIHMIQMLYYIADPCATVSFFRSLLNKNGKLLIILVSGTSGWEKLWNYKTQMNQNTVSYSVTTRDMKSYLDKMGIKNTFYELPSQMDITECFTEGDEKGELLLDFLTEVLDFSKTAPPSLRARADTWGLRLSLVDEEKG</sequence>
<evidence type="ECO:0000256" key="4">
    <source>
        <dbReference type="ARBA" id="ARBA00022691"/>
    </source>
</evidence>
<evidence type="ECO:0000256" key="1">
    <source>
        <dbReference type="ARBA" id="ARBA00011245"/>
    </source>
</evidence>
<keyword evidence="4" id="KW-0949">S-adenosyl-L-methionine</keyword>
<dbReference type="SUPFAM" id="SSF53335">
    <property type="entry name" value="S-adenosyl-L-methionine-dependent methyltransferases"/>
    <property type="match status" value="1"/>
</dbReference>
<evidence type="ECO:0000256" key="3">
    <source>
        <dbReference type="ARBA" id="ARBA00022679"/>
    </source>
</evidence>
<dbReference type="PROSITE" id="PS51597">
    <property type="entry name" value="SAM_HNMT"/>
    <property type="match status" value="1"/>
</dbReference>
<dbReference type="FunFam" id="3.40.50.150:FF:000118">
    <property type="entry name" value="Histamine N-methyltransferase"/>
    <property type="match status" value="1"/>
</dbReference>
<dbReference type="Pfam" id="PF13489">
    <property type="entry name" value="Methyltransf_23"/>
    <property type="match status" value="1"/>
</dbReference>
<evidence type="ECO:0000313" key="6">
    <source>
        <dbReference type="Proteomes" id="UP001221898"/>
    </source>
</evidence>
<dbReference type="EMBL" id="JAINUG010000045">
    <property type="protein sequence ID" value="KAJ8405974.1"/>
    <property type="molecule type" value="Genomic_DNA"/>
</dbReference>
<dbReference type="InterPro" id="IPR016673">
    <property type="entry name" value="HHMT-like"/>
</dbReference>
<proteinExistence type="predicted"/>
<comment type="subunit">
    <text evidence="1">Monomer.</text>
</comment>
<accession>A0AAD7WRT0</accession>
<dbReference type="GO" id="GO:0032259">
    <property type="term" value="P:methylation"/>
    <property type="evidence" value="ECO:0007669"/>
    <property type="project" value="UniProtKB-KW"/>
</dbReference>
<evidence type="ECO:0000256" key="2">
    <source>
        <dbReference type="ARBA" id="ARBA00022603"/>
    </source>
</evidence>
<dbReference type="Proteomes" id="UP001221898">
    <property type="component" value="Unassembled WGS sequence"/>
</dbReference>
<evidence type="ECO:0000313" key="5">
    <source>
        <dbReference type="EMBL" id="KAJ8405974.1"/>
    </source>
</evidence>
<protein>
    <recommendedName>
        <fullName evidence="7">Histamine N-methyltransferase</fullName>
    </recommendedName>
</protein>
<dbReference type="InterPro" id="IPR029063">
    <property type="entry name" value="SAM-dependent_MTases_sf"/>
</dbReference>